<evidence type="ECO:0000313" key="3">
    <source>
        <dbReference type="Proteomes" id="UP000605086"/>
    </source>
</evidence>
<dbReference type="PANTHER" id="PTHR34203:SF15">
    <property type="entry name" value="SLL1173 PROTEIN"/>
    <property type="match status" value="1"/>
</dbReference>
<evidence type="ECO:0000259" key="1">
    <source>
        <dbReference type="Pfam" id="PF05050"/>
    </source>
</evidence>
<protein>
    <submittedName>
        <fullName evidence="2">FkbM family methyltransferase</fullName>
    </submittedName>
</protein>
<dbReference type="Pfam" id="PF05050">
    <property type="entry name" value="Methyltransf_21"/>
    <property type="match status" value="1"/>
</dbReference>
<feature type="domain" description="Methyltransferase FkbM" evidence="1">
    <location>
        <begin position="55"/>
        <end position="218"/>
    </location>
</feature>
<comment type="caution">
    <text evidence="2">The sequence shown here is derived from an EMBL/GenBank/DDBJ whole genome shotgun (WGS) entry which is preliminary data.</text>
</comment>
<sequence length="231" mass="25776">MNSVSLYETATGRWWLPDSVKTDIVIQAMRAGETFEPEVVEAVARYSRPGSTILDVGSNFGQMAILFSRMVGPEGWVHAFEADPFVLELLRRNIAENGADHVIVHPGAVWHEPGHSLIYPEPDFSRFGSFGSFGIDPRATEGRRVESLTIDSLDIQGDISVIKIDVQGSDLNAIRGAVQTIQKHKPAIVFEYEVLLQDQFGTNFADYERVIADIGYRIDHHFSNNYVILPT</sequence>
<dbReference type="EMBL" id="WHOS01000025">
    <property type="protein sequence ID" value="NUB01395.1"/>
    <property type="molecule type" value="Genomic_DNA"/>
</dbReference>
<dbReference type="Gene3D" id="3.40.50.150">
    <property type="entry name" value="Vaccinia Virus protein VP39"/>
    <property type="match status" value="1"/>
</dbReference>
<dbReference type="RefSeq" id="WP_174472468.1">
    <property type="nucleotide sequence ID" value="NZ_JAGINN010000009.1"/>
</dbReference>
<accession>A0ABX2KCP5</accession>
<keyword evidence="3" id="KW-1185">Reference proteome</keyword>
<dbReference type="PANTHER" id="PTHR34203">
    <property type="entry name" value="METHYLTRANSFERASE, FKBM FAMILY PROTEIN"/>
    <property type="match status" value="1"/>
</dbReference>
<keyword evidence="2" id="KW-0808">Transferase</keyword>
<dbReference type="NCBIfam" id="TIGR01444">
    <property type="entry name" value="fkbM_fam"/>
    <property type="match status" value="1"/>
</dbReference>
<proteinExistence type="predicted"/>
<dbReference type="GO" id="GO:0032259">
    <property type="term" value="P:methylation"/>
    <property type="evidence" value="ECO:0007669"/>
    <property type="project" value="UniProtKB-KW"/>
</dbReference>
<dbReference type="InterPro" id="IPR006342">
    <property type="entry name" value="FkbM_mtfrase"/>
</dbReference>
<name>A0ABX2KCP5_9PROT</name>
<dbReference type="GO" id="GO:0008168">
    <property type="term" value="F:methyltransferase activity"/>
    <property type="evidence" value="ECO:0007669"/>
    <property type="project" value="UniProtKB-KW"/>
</dbReference>
<dbReference type="InterPro" id="IPR052514">
    <property type="entry name" value="SAM-dependent_MTase"/>
</dbReference>
<dbReference type="InterPro" id="IPR029063">
    <property type="entry name" value="SAM-dependent_MTases_sf"/>
</dbReference>
<keyword evidence="2" id="KW-0489">Methyltransferase</keyword>
<organism evidence="2 3">
    <name type="scientific">Azospirillum melinis</name>
    <dbReference type="NCBI Taxonomy" id="328839"/>
    <lineage>
        <taxon>Bacteria</taxon>
        <taxon>Pseudomonadati</taxon>
        <taxon>Pseudomonadota</taxon>
        <taxon>Alphaproteobacteria</taxon>
        <taxon>Rhodospirillales</taxon>
        <taxon>Azospirillaceae</taxon>
        <taxon>Azospirillum</taxon>
    </lineage>
</organism>
<dbReference type="SUPFAM" id="SSF53335">
    <property type="entry name" value="S-adenosyl-L-methionine-dependent methyltransferases"/>
    <property type="match status" value="1"/>
</dbReference>
<evidence type="ECO:0000313" key="2">
    <source>
        <dbReference type="EMBL" id="NUB01395.1"/>
    </source>
</evidence>
<reference evidence="2 3" key="1">
    <citation type="submission" date="2019-10" db="EMBL/GenBank/DDBJ databases">
        <title>Genome sequence of Azospirillum melinis.</title>
        <authorList>
            <person name="Ambrosini A."/>
            <person name="Sant'Anna F.H."/>
            <person name="Cassan F.D."/>
            <person name="Souza E.M."/>
            <person name="Passaglia L.M.P."/>
        </authorList>
    </citation>
    <scope>NUCLEOTIDE SEQUENCE [LARGE SCALE GENOMIC DNA]</scope>
    <source>
        <strain evidence="2 3">TMCY0552</strain>
    </source>
</reference>
<gene>
    <name evidence="2" type="ORF">GBZ48_19225</name>
</gene>
<dbReference type="Proteomes" id="UP000605086">
    <property type="component" value="Unassembled WGS sequence"/>
</dbReference>